<dbReference type="PANTHER" id="PTHR46994:SF1">
    <property type="entry name" value="5'-METHYLTHIOADENOSINE NUCLEOSIDASE"/>
    <property type="match status" value="1"/>
</dbReference>
<accession>A0A6J6RWK5</accession>
<protein>
    <submittedName>
        <fullName evidence="2">Unannotated protein</fullName>
    </submittedName>
</protein>
<feature type="domain" description="Nucleoside phosphorylase" evidence="1">
    <location>
        <begin position="3"/>
        <end position="229"/>
    </location>
</feature>
<name>A0A6J6RWK5_9ZZZZ</name>
<dbReference type="InterPro" id="IPR044580">
    <property type="entry name" value="MTAN"/>
</dbReference>
<evidence type="ECO:0000313" key="2">
    <source>
        <dbReference type="EMBL" id="CAB4726757.1"/>
    </source>
</evidence>
<dbReference type="EMBL" id="CAEZYR010000004">
    <property type="protein sequence ID" value="CAB4726757.1"/>
    <property type="molecule type" value="Genomic_DNA"/>
</dbReference>
<dbReference type="InterPro" id="IPR000845">
    <property type="entry name" value="Nucleoside_phosphorylase_d"/>
</dbReference>
<evidence type="ECO:0000313" key="3">
    <source>
        <dbReference type="EMBL" id="CAB4888314.1"/>
    </source>
</evidence>
<dbReference type="CDD" id="cd09008">
    <property type="entry name" value="MTAN"/>
    <property type="match status" value="1"/>
</dbReference>
<evidence type="ECO:0000313" key="4">
    <source>
        <dbReference type="EMBL" id="CAB4994036.1"/>
    </source>
</evidence>
<dbReference type="PANTHER" id="PTHR46994">
    <property type="entry name" value="5'-METHYLTHIOADENOSINE/S-ADENOSYLHOMOCYSTEINE NUCLEOSIDASE 1"/>
    <property type="match status" value="1"/>
</dbReference>
<dbReference type="Pfam" id="PF01048">
    <property type="entry name" value="PNP_UDP_1"/>
    <property type="match status" value="1"/>
</dbReference>
<organism evidence="2">
    <name type="scientific">freshwater metagenome</name>
    <dbReference type="NCBI Taxonomy" id="449393"/>
    <lineage>
        <taxon>unclassified sequences</taxon>
        <taxon>metagenomes</taxon>
        <taxon>ecological metagenomes</taxon>
    </lineage>
</organism>
<dbReference type="GO" id="GO:0019509">
    <property type="term" value="P:L-methionine salvage from methylthioadenosine"/>
    <property type="evidence" value="ECO:0007669"/>
    <property type="project" value="InterPro"/>
</dbReference>
<dbReference type="GO" id="GO:0008930">
    <property type="term" value="F:methylthioadenosine nucleosidase activity"/>
    <property type="evidence" value="ECO:0007669"/>
    <property type="project" value="InterPro"/>
</dbReference>
<dbReference type="AlphaFoldDB" id="A0A6J6RWK5"/>
<dbReference type="Gene3D" id="3.40.50.1580">
    <property type="entry name" value="Nucleoside phosphorylase domain"/>
    <property type="match status" value="1"/>
</dbReference>
<reference evidence="2" key="1">
    <citation type="submission" date="2020-05" db="EMBL/GenBank/DDBJ databases">
        <authorList>
            <person name="Chiriac C."/>
            <person name="Salcher M."/>
            <person name="Ghai R."/>
            <person name="Kavagutti S V."/>
        </authorList>
    </citation>
    <scope>NUCLEOTIDE SEQUENCE</scope>
</reference>
<dbReference type="GO" id="GO:0009116">
    <property type="term" value="P:nucleoside metabolic process"/>
    <property type="evidence" value="ECO:0007669"/>
    <property type="project" value="InterPro"/>
</dbReference>
<proteinExistence type="predicted"/>
<dbReference type="EMBL" id="CAFBMH010000001">
    <property type="protein sequence ID" value="CAB4888314.1"/>
    <property type="molecule type" value="Genomic_DNA"/>
</dbReference>
<sequence>MKRIVIVMAMGAEAAPVLERLGAVARASPPSLSFGWYVAERSGCEVVVAVNGRDPRHGVDKIGTQPAALNTYLALEQHRPDLVITAGTAGGWARAGGRIGDVYLSETHFVYHDRRIAIPGYESYGVGSYPAVRADALARVLGLRQGIVTTGNSLDETDDDRRMIAASGASVKDMEGAAVAWVAELLDVPILAVKAITDLVDAHADTVAQFEANLAMASDRLCEALVAVIDWCAPRSVDDLGGLS</sequence>
<gene>
    <name evidence="2" type="ORF">UFOPK2754_00199</name>
    <name evidence="3" type="ORF">UFOPK3543_00018</name>
    <name evidence="4" type="ORF">UFOPK3967_01202</name>
</gene>
<dbReference type="EMBL" id="CAFBOS010000061">
    <property type="protein sequence ID" value="CAB4994036.1"/>
    <property type="molecule type" value="Genomic_DNA"/>
</dbReference>
<evidence type="ECO:0000259" key="1">
    <source>
        <dbReference type="Pfam" id="PF01048"/>
    </source>
</evidence>
<dbReference type="SUPFAM" id="SSF53167">
    <property type="entry name" value="Purine and uridine phosphorylases"/>
    <property type="match status" value="1"/>
</dbReference>
<dbReference type="InterPro" id="IPR035994">
    <property type="entry name" value="Nucleoside_phosphorylase_sf"/>
</dbReference>